<organism evidence="2 3">
    <name type="scientific">Cinara cedri</name>
    <dbReference type="NCBI Taxonomy" id="506608"/>
    <lineage>
        <taxon>Eukaryota</taxon>
        <taxon>Metazoa</taxon>
        <taxon>Ecdysozoa</taxon>
        <taxon>Arthropoda</taxon>
        <taxon>Hexapoda</taxon>
        <taxon>Insecta</taxon>
        <taxon>Pterygota</taxon>
        <taxon>Neoptera</taxon>
        <taxon>Paraneoptera</taxon>
        <taxon>Hemiptera</taxon>
        <taxon>Sternorrhyncha</taxon>
        <taxon>Aphidomorpha</taxon>
        <taxon>Aphidoidea</taxon>
        <taxon>Aphididae</taxon>
        <taxon>Lachninae</taxon>
        <taxon>Cinara</taxon>
    </lineage>
</organism>
<evidence type="ECO:0000313" key="3">
    <source>
        <dbReference type="Proteomes" id="UP000325440"/>
    </source>
</evidence>
<feature type="region of interest" description="Disordered" evidence="1">
    <location>
        <begin position="44"/>
        <end position="153"/>
    </location>
</feature>
<feature type="compositionally biased region" description="Basic and acidic residues" evidence="1">
    <location>
        <begin position="118"/>
        <end position="127"/>
    </location>
</feature>
<dbReference type="AlphaFoldDB" id="A0A5E4N920"/>
<protein>
    <submittedName>
        <fullName evidence="2">Uncharacterized protein</fullName>
    </submittedName>
</protein>
<sequence length="153" mass="15606">MRPGAECKTNSSLVGETVTARRPSRARVPACAPRHRRLRLPVSVAAVGPRCVLSDTNASVRAPSDGGRDGDSAPPGTTKGSGPPPQPPGAPASRQAPSVASRDANRTGRATVSAAFRETARIVRADDNATGARSTATPVPRAIPSGDAKNPSQ</sequence>
<dbReference type="EMBL" id="CABPRJ010001913">
    <property type="protein sequence ID" value="VVC41173.1"/>
    <property type="molecule type" value="Genomic_DNA"/>
</dbReference>
<keyword evidence="3" id="KW-1185">Reference proteome</keyword>
<feature type="region of interest" description="Disordered" evidence="1">
    <location>
        <begin position="1"/>
        <end position="31"/>
    </location>
</feature>
<accession>A0A5E4N920</accession>
<reference evidence="2 3" key="1">
    <citation type="submission" date="2019-08" db="EMBL/GenBank/DDBJ databases">
        <authorList>
            <person name="Alioto T."/>
            <person name="Alioto T."/>
            <person name="Gomez Garrido J."/>
        </authorList>
    </citation>
    <scope>NUCLEOTIDE SEQUENCE [LARGE SCALE GENOMIC DNA]</scope>
</reference>
<gene>
    <name evidence="2" type="ORF">CINCED_3A006221</name>
</gene>
<proteinExistence type="predicted"/>
<dbReference type="Proteomes" id="UP000325440">
    <property type="component" value="Unassembled WGS sequence"/>
</dbReference>
<name>A0A5E4N920_9HEMI</name>
<evidence type="ECO:0000256" key="1">
    <source>
        <dbReference type="SAM" id="MobiDB-lite"/>
    </source>
</evidence>
<feature type="compositionally biased region" description="Low complexity" evidence="1">
    <location>
        <begin position="72"/>
        <end position="81"/>
    </location>
</feature>
<evidence type="ECO:0000313" key="2">
    <source>
        <dbReference type="EMBL" id="VVC41173.1"/>
    </source>
</evidence>